<name>A0ABU8JAB0_9GAMM</name>
<dbReference type="EMBL" id="JBBBNY010000003">
    <property type="protein sequence ID" value="MEI7036460.1"/>
    <property type="molecule type" value="Genomic_DNA"/>
</dbReference>
<reference evidence="1 2" key="1">
    <citation type="journal article" date="2014" name="Int. J. Syst. Evol. Microbiol.">
        <title>Fulvimonas yonginensis sp. nov., isolated from greenhouse soil, and emended description of the genus Fulvimonas.</title>
        <authorList>
            <person name="Ahn J.H."/>
            <person name="Kim S.J."/>
            <person name="Weon H.Y."/>
            <person name="Hong S.B."/>
            <person name="Seok S.J."/>
            <person name="Kwon S.W."/>
        </authorList>
    </citation>
    <scope>NUCLEOTIDE SEQUENCE [LARGE SCALE GENOMIC DNA]</scope>
    <source>
        <strain evidence="1 2">KACC 16952</strain>
    </source>
</reference>
<dbReference type="Proteomes" id="UP001381174">
    <property type="component" value="Unassembled WGS sequence"/>
</dbReference>
<evidence type="ECO:0000313" key="2">
    <source>
        <dbReference type="Proteomes" id="UP001381174"/>
    </source>
</evidence>
<gene>
    <name evidence="1" type="ORF">WAT24_06795</name>
</gene>
<evidence type="ECO:0000313" key="1">
    <source>
        <dbReference type="EMBL" id="MEI7036460.1"/>
    </source>
</evidence>
<comment type="caution">
    <text evidence="1">The sequence shown here is derived from an EMBL/GenBank/DDBJ whole genome shotgun (WGS) entry which is preliminary data.</text>
</comment>
<sequence>MTEKTISVEQKIGCTAGARFAEGVISGLKAEPISDQAFEAFLLNLNAGLMGYAAGRLGHDRARALAAAMASTVEKGIAIISEGAPSRVQ</sequence>
<keyword evidence="2" id="KW-1185">Reference proteome</keyword>
<dbReference type="RefSeq" id="WP_336807076.1">
    <property type="nucleotide sequence ID" value="NZ_JBBBNY010000003.1"/>
</dbReference>
<accession>A0ABU8JAB0</accession>
<protein>
    <submittedName>
        <fullName evidence="1">Uncharacterized protein</fullName>
    </submittedName>
</protein>
<organism evidence="1 2">
    <name type="scientific">Fulvimonas yonginensis</name>
    <dbReference type="NCBI Taxonomy" id="1495200"/>
    <lineage>
        <taxon>Bacteria</taxon>
        <taxon>Pseudomonadati</taxon>
        <taxon>Pseudomonadota</taxon>
        <taxon>Gammaproteobacteria</taxon>
        <taxon>Lysobacterales</taxon>
        <taxon>Rhodanobacteraceae</taxon>
        <taxon>Fulvimonas</taxon>
    </lineage>
</organism>
<proteinExistence type="predicted"/>